<dbReference type="HOGENOM" id="CLU_024920_1_4_5"/>
<dbReference type="AlphaFoldDB" id="Q11K97"/>
<evidence type="ECO:0000313" key="4">
    <source>
        <dbReference type="EMBL" id="ABG62178.1"/>
    </source>
</evidence>
<dbReference type="KEGG" id="mes:Meso_0778"/>
<dbReference type="Pfam" id="PF02397">
    <property type="entry name" value="Bac_transf"/>
    <property type="match status" value="1"/>
</dbReference>
<reference evidence="4" key="1">
    <citation type="submission" date="2006-06" db="EMBL/GenBank/DDBJ databases">
        <title>Complete sequence of chromosome of Chelativorans sp. BNC1.</title>
        <authorList>
            <consortium name="US DOE Joint Genome Institute"/>
            <person name="Copeland A."/>
            <person name="Lucas S."/>
            <person name="Lapidus A."/>
            <person name="Barry K."/>
            <person name="Detter J.C."/>
            <person name="Glavina del Rio T."/>
            <person name="Hammon N."/>
            <person name="Israni S."/>
            <person name="Dalin E."/>
            <person name="Tice H."/>
            <person name="Pitluck S."/>
            <person name="Chertkov O."/>
            <person name="Brettin T."/>
            <person name="Bruce D."/>
            <person name="Han C."/>
            <person name="Tapia R."/>
            <person name="Gilna P."/>
            <person name="Schmutz J."/>
            <person name="Larimer F."/>
            <person name="Land M."/>
            <person name="Hauser L."/>
            <person name="Kyrpides N."/>
            <person name="Mikhailova N."/>
            <person name="Richardson P."/>
        </authorList>
    </citation>
    <scope>NUCLEOTIDE SEQUENCE</scope>
    <source>
        <strain evidence="4">BNC1</strain>
    </source>
</reference>
<accession>Q11K97</accession>
<dbReference type="PANTHER" id="PTHR30576">
    <property type="entry name" value="COLANIC BIOSYNTHESIS UDP-GLUCOSE LIPID CARRIER TRANSFERASE"/>
    <property type="match status" value="1"/>
</dbReference>
<comment type="similarity">
    <text evidence="1">Belongs to the bacterial sugar transferase family.</text>
</comment>
<evidence type="ECO:0000256" key="2">
    <source>
        <dbReference type="ARBA" id="ARBA00023169"/>
    </source>
</evidence>
<dbReference type="OrthoDB" id="9808602at2"/>
<evidence type="ECO:0000259" key="3">
    <source>
        <dbReference type="Pfam" id="PF02397"/>
    </source>
</evidence>
<gene>
    <name evidence="4" type="ordered locus">Meso_0778</name>
</gene>
<protein>
    <submittedName>
        <fullName evidence="4">Sugar transferase</fullName>
    </submittedName>
</protein>
<evidence type="ECO:0000256" key="1">
    <source>
        <dbReference type="ARBA" id="ARBA00006464"/>
    </source>
</evidence>
<dbReference type="STRING" id="266779.Meso_0778"/>
<name>Q11K97_CHESB</name>
<dbReference type="EMBL" id="CP000390">
    <property type="protein sequence ID" value="ABG62178.1"/>
    <property type="molecule type" value="Genomic_DNA"/>
</dbReference>
<dbReference type="eggNOG" id="COG2148">
    <property type="taxonomic scope" value="Bacteria"/>
</dbReference>
<feature type="domain" description="Bacterial sugar transferase" evidence="3">
    <location>
        <begin position="14"/>
        <end position="186"/>
    </location>
</feature>
<proteinExistence type="inferred from homology"/>
<dbReference type="GO" id="GO:0016780">
    <property type="term" value="F:phosphotransferase activity, for other substituted phosphate groups"/>
    <property type="evidence" value="ECO:0007669"/>
    <property type="project" value="TreeGrafter"/>
</dbReference>
<keyword evidence="2" id="KW-0270">Exopolysaccharide synthesis</keyword>
<dbReference type="PANTHER" id="PTHR30576:SF10">
    <property type="entry name" value="SLL5057 PROTEIN"/>
    <property type="match status" value="1"/>
</dbReference>
<organism evidence="4">
    <name type="scientific">Chelativorans sp. (strain BNC1)</name>
    <dbReference type="NCBI Taxonomy" id="266779"/>
    <lineage>
        <taxon>Bacteria</taxon>
        <taxon>Pseudomonadati</taxon>
        <taxon>Pseudomonadota</taxon>
        <taxon>Alphaproteobacteria</taxon>
        <taxon>Hyphomicrobiales</taxon>
        <taxon>Phyllobacteriaceae</taxon>
        <taxon>Chelativorans</taxon>
    </lineage>
</organism>
<dbReference type="GO" id="GO:0000271">
    <property type="term" value="P:polysaccharide biosynthetic process"/>
    <property type="evidence" value="ECO:0007669"/>
    <property type="project" value="UniProtKB-KW"/>
</dbReference>
<dbReference type="InterPro" id="IPR003362">
    <property type="entry name" value="Bact_transf"/>
</dbReference>
<keyword evidence="4" id="KW-0808">Transferase</keyword>
<sequence precursor="true">MPTLSQKQRARCIKRSLDLAIALPGLLIAAPVILAAGTVIRATSNGPAILAQTRVGRNGSPFRCYKLRTMYVDTPAVPTHEVQQSAVTPIGRILRNTKLDELPQLWNVLKGEMSLVGPRPCLPNQDELIQHRKRLGVLTALPGITGLAQVRGIDMSQPALLAETDAEYLRAWSPRLDLQLMLRTVWRES</sequence>